<dbReference type="PATRIC" id="fig|1555112.3.peg.3270"/>
<dbReference type="STRING" id="1555112.LIP_3232"/>
<accession>A0A0K2SQE2</accession>
<dbReference type="InterPro" id="IPR036465">
    <property type="entry name" value="vWFA_dom_sf"/>
</dbReference>
<dbReference type="Proteomes" id="UP000065807">
    <property type="component" value="Chromosome"/>
</dbReference>
<organism evidence="1 2">
    <name type="scientific">Limnochorda pilosa</name>
    <dbReference type="NCBI Taxonomy" id="1555112"/>
    <lineage>
        <taxon>Bacteria</taxon>
        <taxon>Bacillati</taxon>
        <taxon>Bacillota</taxon>
        <taxon>Limnochordia</taxon>
        <taxon>Limnochordales</taxon>
        <taxon>Limnochordaceae</taxon>
        <taxon>Limnochorda</taxon>
    </lineage>
</organism>
<dbReference type="OrthoDB" id="9788289at2"/>
<dbReference type="NCBIfam" id="TIGR02877">
    <property type="entry name" value="spore_yhbH"/>
    <property type="match status" value="1"/>
</dbReference>
<dbReference type="InterPro" id="IPR014230">
    <property type="entry name" value="Spore_YhbH"/>
</dbReference>
<sequence>MHPRSFLVSRDDWSLHRQGEMDQKRHQEKVREAIRENLADLVSEESIIMSDGRKVVKVPIRSLEEYKFRFDPHQGEHAGSGQGGTEVGKVLGPARPAKGAQAPGQGPGAGDQPGFDYYEAEVTVDELAELIFQDLGLPNLKQKRRADIESTYPEFTDVRKQGLQANVDKRRTLLEALRRAAREGHRGLQGIRREDLRFKTWEERVRTTTSAVVMAMMDTSGSMGTFEKYIARSFYFWMVRFLRTRYHQVQIVFIAHDTRAREVSEEEFFSKGESGGTKCSSAYEKALEIVEERFPPEDYNIYPFHFSDGDNFPSDNVRCVKLMSELIERSSAVGYGEITSGRYYRESTLMSAFERLEDPRFTCVQIRSKDEVYPALKRFFRRSEEVPHPGGLAG</sequence>
<dbReference type="SUPFAM" id="SSF53300">
    <property type="entry name" value="vWA-like"/>
    <property type="match status" value="1"/>
</dbReference>
<proteinExistence type="predicted"/>
<reference evidence="2" key="2">
    <citation type="journal article" date="2016" name="Int. J. Syst. Evol. Microbiol.">
        <title>Complete genome sequence and cell structure of Limnochorda pilosa, a Gram-negative spore-former within the phylum Firmicutes.</title>
        <authorList>
            <person name="Watanabe M."/>
            <person name="Kojima H."/>
            <person name="Fukui M."/>
        </authorList>
    </citation>
    <scope>NUCLEOTIDE SEQUENCE [LARGE SCALE GENOMIC DNA]</scope>
    <source>
        <strain evidence="2">HC45</strain>
    </source>
</reference>
<dbReference type="AlphaFoldDB" id="A0A0K2SQE2"/>
<evidence type="ECO:0000313" key="2">
    <source>
        <dbReference type="Proteomes" id="UP000065807"/>
    </source>
</evidence>
<name>A0A0K2SQE2_LIMPI</name>
<protein>
    <submittedName>
        <fullName evidence="1">Stress response protein</fullName>
    </submittedName>
</protein>
<dbReference type="RefSeq" id="WP_082726427.1">
    <property type="nucleotide sequence ID" value="NZ_AP014924.1"/>
</dbReference>
<dbReference type="EMBL" id="AP014924">
    <property type="protein sequence ID" value="BAS29049.1"/>
    <property type="molecule type" value="Genomic_DNA"/>
</dbReference>
<dbReference type="KEGG" id="lpil:LIP_3232"/>
<dbReference type="InterPro" id="IPR006698">
    <property type="entry name" value="UPF0229"/>
</dbReference>
<evidence type="ECO:0000313" key="1">
    <source>
        <dbReference type="EMBL" id="BAS29049.1"/>
    </source>
</evidence>
<dbReference type="PANTHER" id="PTHR30510:SF2">
    <property type="entry name" value="UPF0229 PROTEIN YEAH"/>
    <property type="match status" value="1"/>
</dbReference>
<dbReference type="PANTHER" id="PTHR30510">
    <property type="entry name" value="UPF0229 PROTEIN YEAH"/>
    <property type="match status" value="1"/>
</dbReference>
<reference evidence="2" key="1">
    <citation type="submission" date="2015-07" db="EMBL/GenBank/DDBJ databases">
        <title>Complete genome sequence and phylogenetic analysis of Limnochorda pilosa.</title>
        <authorList>
            <person name="Watanabe M."/>
            <person name="Kojima H."/>
            <person name="Fukui M."/>
        </authorList>
    </citation>
    <scope>NUCLEOTIDE SEQUENCE [LARGE SCALE GENOMIC DNA]</scope>
    <source>
        <strain evidence="2">HC45</strain>
    </source>
</reference>
<gene>
    <name evidence="1" type="ORF">LIP_3232</name>
</gene>
<dbReference type="Pfam" id="PF04285">
    <property type="entry name" value="DUF444"/>
    <property type="match status" value="2"/>
</dbReference>
<keyword evidence="2" id="KW-1185">Reference proteome</keyword>